<keyword evidence="3" id="KW-1185">Reference proteome</keyword>
<proteinExistence type="predicted"/>
<dbReference type="RefSeq" id="WP_201428360.1">
    <property type="nucleotide sequence ID" value="NZ_JAEQMG010000145.1"/>
</dbReference>
<evidence type="ECO:0000313" key="3">
    <source>
        <dbReference type="Proteomes" id="UP000633365"/>
    </source>
</evidence>
<accession>A0A935C389</accession>
<name>A0A935C389_9FIRM</name>
<feature type="chain" id="PRO_5037233572" evidence="1">
    <location>
        <begin position="22"/>
        <end position="67"/>
    </location>
</feature>
<gene>
    <name evidence="2" type="ORF">JKK62_13560</name>
</gene>
<dbReference type="Proteomes" id="UP000633365">
    <property type="component" value="Unassembled WGS sequence"/>
</dbReference>
<keyword evidence="1" id="KW-0732">Signal</keyword>
<reference evidence="2" key="1">
    <citation type="submission" date="2021-01" db="EMBL/GenBank/DDBJ databases">
        <title>Genome public.</title>
        <authorList>
            <person name="Liu C."/>
            <person name="Sun Q."/>
        </authorList>
    </citation>
    <scope>NUCLEOTIDE SEQUENCE</scope>
    <source>
        <strain evidence="2">M6</strain>
    </source>
</reference>
<organism evidence="2 3">
    <name type="scientific">Ruminococcus difficilis</name>
    <dbReference type="NCBI Taxonomy" id="2763069"/>
    <lineage>
        <taxon>Bacteria</taxon>
        <taxon>Bacillati</taxon>
        <taxon>Bacillota</taxon>
        <taxon>Clostridia</taxon>
        <taxon>Eubacteriales</taxon>
        <taxon>Oscillospiraceae</taxon>
        <taxon>Ruminococcus</taxon>
    </lineage>
</organism>
<protein>
    <submittedName>
        <fullName evidence="2">Uncharacterized protein</fullName>
    </submittedName>
</protein>
<sequence>MKRLICLLLALIVMISLSACASNHTPEPTEPISWSVVEEVGRDGDEVHYREHLSNGMTVDRYTREGE</sequence>
<feature type="signal peptide" evidence="1">
    <location>
        <begin position="1"/>
        <end position="21"/>
    </location>
</feature>
<evidence type="ECO:0000313" key="2">
    <source>
        <dbReference type="EMBL" id="MBK6089654.1"/>
    </source>
</evidence>
<comment type="caution">
    <text evidence="2">The sequence shown here is derived from an EMBL/GenBank/DDBJ whole genome shotgun (WGS) entry which is preliminary data.</text>
</comment>
<dbReference type="PROSITE" id="PS51257">
    <property type="entry name" value="PROKAR_LIPOPROTEIN"/>
    <property type="match status" value="1"/>
</dbReference>
<evidence type="ECO:0000256" key="1">
    <source>
        <dbReference type="SAM" id="SignalP"/>
    </source>
</evidence>
<dbReference type="AlphaFoldDB" id="A0A935C389"/>
<dbReference type="EMBL" id="JAEQMG010000145">
    <property type="protein sequence ID" value="MBK6089654.1"/>
    <property type="molecule type" value="Genomic_DNA"/>
</dbReference>